<gene>
    <name evidence="4" type="ORF">BC938DRAFT_472889</name>
</gene>
<feature type="region of interest" description="Disordered" evidence="1">
    <location>
        <begin position="459"/>
        <end position="482"/>
    </location>
</feature>
<dbReference type="Pfam" id="PF24681">
    <property type="entry name" value="Kelch_KLHDC2_KLHL20_DRC7"/>
    <property type="match status" value="1"/>
</dbReference>
<dbReference type="InterPro" id="IPR052637">
    <property type="entry name" value="KLHDC3-like"/>
</dbReference>
<feature type="signal peptide" evidence="3">
    <location>
        <begin position="1"/>
        <end position="16"/>
    </location>
</feature>
<dbReference type="GO" id="GO:0003682">
    <property type="term" value="F:chromatin binding"/>
    <property type="evidence" value="ECO:0007669"/>
    <property type="project" value="InterPro"/>
</dbReference>
<sequence>MLTIILLVYCTVSCLGAFAPIPLVSQATALSKDGLVYFYGGTTMSPDPLGGATTQFFALNVSAPFDTSAPPFVDLQATVPAGAVPIYKANGVATAGMFVVANGFSNVDVPQFLTYTPGSNPPWASIQNTTNSLLGGPHITEASLSVNPIDERIYMWGGLANSASVPGLYSVNPKDFSWTDLMSNMTSPLTTRLGHVAVHTKDGRMCLIGGLQDTGATAQTTTIWCFHHATGLWSRNQTTGTYPDGRINHTAVLDHNGNIVVHGGKIPSCNSSSHCDVPIIGIAVLNTTSFHWTIPSPDNSPAVALYGHSAVVVGTQMIIAFGAALNTPAIPNNAVYVLDMSNGYTWTTTFNPWATITPPGGNSSNTTTNTTGPITGATTPSVVIIGSAVGGGVALIVAIALAVVFTRRWRRELVPKSDVGKSVVGLPLNTGGSESRDTASMDIDNTSFISTVPPYSAGYQYGGGDDAHTRDPPAGVTGRRTPRTLLSGQPAIIVHQPIAKSDLKSINTGDAREKELYKPDDIISSKPHSVDDNVFISEAEVHGAESQGTTKTL</sequence>
<dbReference type="Proteomes" id="UP000274822">
    <property type="component" value="Unassembled WGS sequence"/>
</dbReference>
<keyword evidence="3" id="KW-0732">Signal</keyword>
<dbReference type="PANTHER" id="PTHR46461">
    <property type="entry name" value="KELCH DOMAIN-CONTAINING PROTEIN 3"/>
    <property type="match status" value="1"/>
</dbReference>
<dbReference type="GO" id="GO:0005737">
    <property type="term" value="C:cytoplasm"/>
    <property type="evidence" value="ECO:0007669"/>
    <property type="project" value="TreeGrafter"/>
</dbReference>
<accession>A0A433Q574</accession>
<evidence type="ECO:0000256" key="1">
    <source>
        <dbReference type="SAM" id="MobiDB-lite"/>
    </source>
</evidence>
<dbReference type="SUPFAM" id="SSF117281">
    <property type="entry name" value="Kelch motif"/>
    <property type="match status" value="1"/>
</dbReference>
<dbReference type="PANTHER" id="PTHR46461:SF2">
    <property type="entry name" value="ATTRACTIN"/>
    <property type="match status" value="1"/>
</dbReference>
<protein>
    <recommendedName>
        <fullName evidence="6">Galactose oxidase</fullName>
    </recommendedName>
</protein>
<keyword evidence="2" id="KW-0812">Transmembrane</keyword>
<evidence type="ECO:0000256" key="3">
    <source>
        <dbReference type="SAM" id="SignalP"/>
    </source>
</evidence>
<proteinExistence type="predicted"/>
<evidence type="ECO:0000313" key="4">
    <source>
        <dbReference type="EMBL" id="RUS24926.1"/>
    </source>
</evidence>
<evidence type="ECO:0000256" key="2">
    <source>
        <dbReference type="SAM" id="Phobius"/>
    </source>
</evidence>
<evidence type="ECO:0008006" key="6">
    <source>
        <dbReference type="Google" id="ProtNLM"/>
    </source>
</evidence>
<feature type="chain" id="PRO_5019176560" description="Galactose oxidase" evidence="3">
    <location>
        <begin position="17"/>
        <end position="553"/>
    </location>
</feature>
<dbReference type="AlphaFoldDB" id="A0A433Q574"/>
<keyword evidence="2" id="KW-0472">Membrane</keyword>
<dbReference type="InterPro" id="IPR015915">
    <property type="entry name" value="Kelch-typ_b-propeller"/>
</dbReference>
<keyword evidence="2" id="KW-1133">Transmembrane helix</keyword>
<name>A0A433Q574_9FUNG</name>
<reference evidence="4 5" key="1">
    <citation type="journal article" date="2018" name="New Phytol.">
        <title>Phylogenomics of Endogonaceae and evolution of mycorrhizas within Mucoromycota.</title>
        <authorList>
            <person name="Chang Y."/>
            <person name="Desiro A."/>
            <person name="Na H."/>
            <person name="Sandor L."/>
            <person name="Lipzen A."/>
            <person name="Clum A."/>
            <person name="Barry K."/>
            <person name="Grigoriev I.V."/>
            <person name="Martin F.M."/>
            <person name="Stajich J.E."/>
            <person name="Smith M.E."/>
            <person name="Bonito G."/>
            <person name="Spatafora J.W."/>
        </authorList>
    </citation>
    <scope>NUCLEOTIDE SEQUENCE [LARGE SCALE GENOMIC DNA]</scope>
    <source>
        <strain evidence="4 5">AD002</strain>
    </source>
</reference>
<feature type="transmembrane region" description="Helical" evidence="2">
    <location>
        <begin position="382"/>
        <end position="406"/>
    </location>
</feature>
<dbReference type="EMBL" id="RBNJ01014530">
    <property type="protein sequence ID" value="RUS24926.1"/>
    <property type="molecule type" value="Genomic_DNA"/>
</dbReference>
<organism evidence="4 5">
    <name type="scientific">Jimgerdemannia flammicorona</name>
    <dbReference type="NCBI Taxonomy" id="994334"/>
    <lineage>
        <taxon>Eukaryota</taxon>
        <taxon>Fungi</taxon>
        <taxon>Fungi incertae sedis</taxon>
        <taxon>Mucoromycota</taxon>
        <taxon>Mucoromycotina</taxon>
        <taxon>Endogonomycetes</taxon>
        <taxon>Endogonales</taxon>
        <taxon>Endogonaceae</taxon>
        <taxon>Jimgerdemannia</taxon>
    </lineage>
</organism>
<comment type="caution">
    <text evidence="4">The sequence shown here is derived from an EMBL/GenBank/DDBJ whole genome shotgun (WGS) entry which is preliminary data.</text>
</comment>
<evidence type="ECO:0000313" key="5">
    <source>
        <dbReference type="Proteomes" id="UP000274822"/>
    </source>
</evidence>
<keyword evidence="5" id="KW-1185">Reference proteome</keyword>
<dbReference type="Gene3D" id="2.120.10.80">
    <property type="entry name" value="Kelch-type beta propeller"/>
    <property type="match status" value="1"/>
</dbReference>